<dbReference type="PANTHER" id="PTHR11024">
    <property type="entry name" value="NUCLEAR PORE COMPLEX PROTEIN SEC13 / SEH1 FAMILY MEMBER"/>
    <property type="match status" value="1"/>
</dbReference>
<evidence type="ECO:0000256" key="4">
    <source>
        <dbReference type="ARBA" id="ARBA00022574"/>
    </source>
</evidence>
<sequence>MMKDLIKPFLTNHEDIVLDITYDYYGKQLATCSADNHIKIFDLNNGNWILNESFKAHDSTIVKILFTKPEFGNLLISISYDRCIKIWQEQFDELLCSGLRWKRICIINDSYGPLYDLCLSPTTPINNSLKFATIGSDGKLRIYENLNPCNLSLIELIFEIDVLKNNVNNQLQSDFNVVWSKSLNGLDLICVSALDQAYIYANTTNDAGDNNTINFEMKCLLGDHNGLIRSIDWAPNMGKSYHLIATGCKDGYLRIFKLIEINNNLEFKIELIDSFNDHKGEIWKVSWNTTGTILSSCGDDGLIRLYKSNYANKFQCMSIITSN</sequence>
<dbReference type="EMBL" id="KV453856">
    <property type="protein sequence ID" value="ODV84507.1"/>
    <property type="molecule type" value="Genomic_DNA"/>
</dbReference>
<feature type="repeat" description="WD" evidence="12">
    <location>
        <begin position="10"/>
        <end position="51"/>
    </location>
</feature>
<evidence type="ECO:0000256" key="2">
    <source>
        <dbReference type="ARBA" id="ARBA00010102"/>
    </source>
</evidence>
<feature type="repeat" description="WD" evidence="12">
    <location>
        <begin position="54"/>
        <end position="88"/>
    </location>
</feature>
<protein>
    <recommendedName>
        <fullName evidence="15">Anaphase-promoting complex subunit 4 WD40 domain-containing protein</fullName>
    </recommendedName>
</protein>
<keyword evidence="7" id="KW-0653">Protein transport</keyword>
<dbReference type="GO" id="GO:1904263">
    <property type="term" value="P:positive regulation of TORC1 signaling"/>
    <property type="evidence" value="ECO:0007669"/>
    <property type="project" value="TreeGrafter"/>
</dbReference>
<dbReference type="Proteomes" id="UP000094801">
    <property type="component" value="Unassembled WGS sequence"/>
</dbReference>
<evidence type="ECO:0000256" key="9">
    <source>
        <dbReference type="ARBA" id="ARBA00023132"/>
    </source>
</evidence>
<dbReference type="GO" id="GO:0035859">
    <property type="term" value="C:Seh1-associated complex"/>
    <property type="evidence" value="ECO:0007669"/>
    <property type="project" value="TreeGrafter"/>
</dbReference>
<dbReference type="GO" id="GO:0051028">
    <property type="term" value="P:mRNA transport"/>
    <property type="evidence" value="ECO:0007669"/>
    <property type="project" value="UniProtKB-KW"/>
</dbReference>
<dbReference type="InterPro" id="IPR015943">
    <property type="entry name" value="WD40/YVTN_repeat-like_dom_sf"/>
</dbReference>
<evidence type="ECO:0000313" key="14">
    <source>
        <dbReference type="Proteomes" id="UP000094801"/>
    </source>
</evidence>
<keyword evidence="5" id="KW-0677">Repeat</keyword>
<evidence type="ECO:0008006" key="15">
    <source>
        <dbReference type="Google" id="ProtNLM"/>
    </source>
</evidence>
<reference evidence="14" key="1">
    <citation type="submission" date="2016-04" db="EMBL/GenBank/DDBJ databases">
        <title>Comparative genomics of biotechnologically important yeasts.</title>
        <authorList>
            <consortium name="DOE Joint Genome Institute"/>
            <person name="Riley R."/>
            <person name="Haridas S."/>
            <person name="Wolfe K.H."/>
            <person name="Lopes M.R."/>
            <person name="Hittinger C.T."/>
            <person name="Goker M."/>
            <person name="Salamov A."/>
            <person name="Wisecaver J."/>
            <person name="Long T.M."/>
            <person name="Aerts A.L."/>
            <person name="Barry K."/>
            <person name="Choi C."/>
            <person name="Clum A."/>
            <person name="Coughlan A.Y."/>
            <person name="Deshpande S."/>
            <person name="Douglass A.P."/>
            <person name="Hanson S.J."/>
            <person name="Klenk H.-P."/>
            <person name="Labutti K."/>
            <person name="Lapidus A."/>
            <person name="Lindquist E."/>
            <person name="Lipzen A."/>
            <person name="Meier-Kolthoff J.P."/>
            <person name="Ohm R.A."/>
            <person name="Otillar R.P."/>
            <person name="Pangilinan J."/>
            <person name="Peng Y."/>
            <person name="Rokas A."/>
            <person name="Rosa C.A."/>
            <person name="Scheuner C."/>
            <person name="Sibirny A.A."/>
            <person name="Slot J.C."/>
            <person name="Stielow J.B."/>
            <person name="Sun H."/>
            <person name="Kurtzman C.P."/>
            <person name="Blackwell M."/>
            <person name="Grigoriev I.V."/>
            <person name="Jeffries T.W."/>
        </authorList>
    </citation>
    <scope>NUCLEOTIDE SEQUENCE [LARGE SCALE GENOMIC DNA]</scope>
    <source>
        <strain evidence="14">NRRL YB-2248</strain>
    </source>
</reference>
<dbReference type="GO" id="GO:0015031">
    <property type="term" value="P:protein transport"/>
    <property type="evidence" value="ECO:0007669"/>
    <property type="project" value="UniProtKB-KW"/>
</dbReference>
<dbReference type="OrthoDB" id="5566198at2759"/>
<dbReference type="PROSITE" id="PS50082">
    <property type="entry name" value="WD_REPEATS_2"/>
    <property type="match status" value="3"/>
</dbReference>
<keyword evidence="14" id="KW-1185">Reference proteome</keyword>
<keyword evidence="3" id="KW-0813">Transport</keyword>
<dbReference type="GO" id="GO:0005198">
    <property type="term" value="F:structural molecule activity"/>
    <property type="evidence" value="ECO:0007669"/>
    <property type="project" value="InterPro"/>
</dbReference>
<dbReference type="FunFam" id="2.130.10.10:FF:000578">
    <property type="entry name" value="Nucleoporin seh1"/>
    <property type="match status" value="1"/>
</dbReference>
<name>A0A1E4SYD3_9ASCO</name>
<proteinExistence type="inferred from homology"/>
<dbReference type="GO" id="GO:0031080">
    <property type="term" value="C:nuclear pore outer ring"/>
    <property type="evidence" value="ECO:0007669"/>
    <property type="project" value="TreeGrafter"/>
</dbReference>
<evidence type="ECO:0000256" key="6">
    <source>
        <dbReference type="ARBA" id="ARBA00022816"/>
    </source>
</evidence>
<evidence type="ECO:0000256" key="3">
    <source>
        <dbReference type="ARBA" id="ARBA00022448"/>
    </source>
</evidence>
<organism evidence="13 14">
    <name type="scientific">[Candida] arabinofermentans NRRL YB-2248</name>
    <dbReference type="NCBI Taxonomy" id="983967"/>
    <lineage>
        <taxon>Eukaryota</taxon>
        <taxon>Fungi</taxon>
        <taxon>Dikarya</taxon>
        <taxon>Ascomycota</taxon>
        <taxon>Saccharomycotina</taxon>
        <taxon>Pichiomycetes</taxon>
        <taxon>Pichiales</taxon>
        <taxon>Pichiaceae</taxon>
        <taxon>Ogataea</taxon>
        <taxon>Ogataea/Candida clade</taxon>
    </lineage>
</organism>
<evidence type="ECO:0000256" key="7">
    <source>
        <dbReference type="ARBA" id="ARBA00022927"/>
    </source>
</evidence>
<gene>
    <name evidence="13" type="ORF">CANARDRAFT_235673</name>
</gene>
<dbReference type="Pfam" id="PF00400">
    <property type="entry name" value="WD40"/>
    <property type="match status" value="3"/>
</dbReference>
<accession>A0A1E4SYD3</accession>
<dbReference type="STRING" id="983967.A0A1E4SYD3"/>
<keyword evidence="8" id="KW-0811">Translocation</keyword>
<dbReference type="InterPro" id="IPR036322">
    <property type="entry name" value="WD40_repeat_dom_sf"/>
</dbReference>
<evidence type="ECO:0000256" key="8">
    <source>
        <dbReference type="ARBA" id="ARBA00023010"/>
    </source>
</evidence>
<evidence type="ECO:0000256" key="12">
    <source>
        <dbReference type="PROSITE-ProRule" id="PRU00221"/>
    </source>
</evidence>
<dbReference type="PANTHER" id="PTHR11024:SF3">
    <property type="entry name" value="NUCLEOPORIN SEH1"/>
    <property type="match status" value="1"/>
</dbReference>
<dbReference type="InterPro" id="IPR037363">
    <property type="entry name" value="Sec13/Seh1_fam"/>
</dbReference>
<keyword evidence="4 12" id="KW-0853">WD repeat</keyword>
<keyword evidence="9" id="KW-0906">Nuclear pore complex</keyword>
<keyword evidence="10" id="KW-0539">Nucleus</keyword>
<evidence type="ECO:0000256" key="10">
    <source>
        <dbReference type="ARBA" id="ARBA00023242"/>
    </source>
</evidence>
<evidence type="ECO:0000313" key="13">
    <source>
        <dbReference type="EMBL" id="ODV84507.1"/>
    </source>
</evidence>
<evidence type="ECO:0000256" key="5">
    <source>
        <dbReference type="ARBA" id="ARBA00022737"/>
    </source>
</evidence>
<feature type="repeat" description="WD" evidence="12">
    <location>
        <begin position="275"/>
        <end position="307"/>
    </location>
</feature>
<comment type="subcellular location">
    <subcellularLocation>
        <location evidence="11">Endomembrane system</location>
        <topology evidence="11">Peripheral membrane protein</topology>
        <orientation evidence="11">Cytoplasmic side</orientation>
    </subcellularLocation>
    <subcellularLocation>
        <location evidence="1">Nucleus</location>
        <location evidence="1">Nuclear pore complex</location>
    </subcellularLocation>
</comment>
<evidence type="ECO:0000256" key="1">
    <source>
        <dbReference type="ARBA" id="ARBA00004567"/>
    </source>
</evidence>
<keyword evidence="6" id="KW-0509">mRNA transport</keyword>
<evidence type="ECO:0000256" key="11">
    <source>
        <dbReference type="ARBA" id="ARBA00029433"/>
    </source>
</evidence>
<dbReference type="AlphaFoldDB" id="A0A1E4SYD3"/>
<dbReference type="Gene3D" id="2.130.10.10">
    <property type="entry name" value="YVTN repeat-like/Quinoprotein amine dehydrogenase"/>
    <property type="match status" value="1"/>
</dbReference>
<dbReference type="SMART" id="SM00320">
    <property type="entry name" value="WD40"/>
    <property type="match status" value="5"/>
</dbReference>
<dbReference type="InterPro" id="IPR001680">
    <property type="entry name" value="WD40_rpt"/>
</dbReference>
<comment type="similarity">
    <text evidence="2">Belongs to the WD repeat SEC13 family.</text>
</comment>
<dbReference type="SUPFAM" id="SSF50978">
    <property type="entry name" value="WD40 repeat-like"/>
    <property type="match status" value="1"/>
</dbReference>
<dbReference type="GO" id="GO:0034198">
    <property type="term" value="P:cellular response to amino acid starvation"/>
    <property type="evidence" value="ECO:0007669"/>
    <property type="project" value="TreeGrafter"/>
</dbReference>